<evidence type="ECO:0000313" key="10">
    <source>
        <dbReference type="Proteomes" id="UP001595526"/>
    </source>
</evidence>
<comment type="similarity">
    <text evidence="1">Belongs to the glycosyl hydrolase 2 family.</text>
</comment>
<dbReference type="PANTHER" id="PTHR42732:SF1">
    <property type="entry name" value="BETA-MANNOSIDASE"/>
    <property type="match status" value="1"/>
</dbReference>
<dbReference type="InterPro" id="IPR006103">
    <property type="entry name" value="Glyco_hydro_2_cat"/>
</dbReference>
<dbReference type="Gene3D" id="2.60.120.260">
    <property type="entry name" value="Galactose-binding domain-like"/>
    <property type="match status" value="1"/>
</dbReference>
<organism evidence="9 10">
    <name type="scientific">Parapedobacter deserti</name>
    <dbReference type="NCBI Taxonomy" id="1912957"/>
    <lineage>
        <taxon>Bacteria</taxon>
        <taxon>Pseudomonadati</taxon>
        <taxon>Bacteroidota</taxon>
        <taxon>Sphingobacteriia</taxon>
        <taxon>Sphingobacteriales</taxon>
        <taxon>Sphingobacteriaceae</taxon>
        <taxon>Parapedobacter</taxon>
    </lineage>
</organism>
<accession>A0ABV7JPV0</accession>
<evidence type="ECO:0000259" key="7">
    <source>
        <dbReference type="Pfam" id="PF02837"/>
    </source>
</evidence>
<keyword evidence="10" id="KW-1185">Reference proteome</keyword>
<reference evidence="10" key="1">
    <citation type="journal article" date="2019" name="Int. J. Syst. Evol. Microbiol.">
        <title>The Global Catalogue of Microorganisms (GCM) 10K type strain sequencing project: providing services to taxonomists for standard genome sequencing and annotation.</title>
        <authorList>
            <consortium name="The Broad Institute Genomics Platform"/>
            <consortium name="The Broad Institute Genome Sequencing Center for Infectious Disease"/>
            <person name="Wu L."/>
            <person name="Ma J."/>
        </authorList>
    </citation>
    <scope>NUCLEOTIDE SEQUENCE [LARGE SCALE GENOMIC DNA]</scope>
    <source>
        <strain evidence="10">KCTC 52416</strain>
    </source>
</reference>
<feature type="chain" id="PRO_5047302892" evidence="4">
    <location>
        <begin position="30"/>
        <end position="820"/>
    </location>
</feature>
<evidence type="ECO:0000256" key="2">
    <source>
        <dbReference type="ARBA" id="ARBA00022801"/>
    </source>
</evidence>
<gene>
    <name evidence="9" type="ORF">ACFOET_14695</name>
</gene>
<dbReference type="PANTHER" id="PTHR42732">
    <property type="entry name" value="BETA-GALACTOSIDASE"/>
    <property type="match status" value="1"/>
</dbReference>
<sequence length="820" mass="90877">MDRPKRISTTLMLYGFCLLMVAMPCEAPAATDPAKRKRDFNSDWKFILDPLIDASGYVFDDSGWETVSIPHDYSMPLMDSPQQTSGGGVVGPFSIDSEGGAFTGHTTGGVGWYRKTFLLDESDRGKIINVHFDGIYAESEVWINGHKVGFRPNGYVPFYYDLTPFLHIGSKPNVIAVSCRNLGANSRWYAGSGIYRYVHLTVTDPVHVDTWGLHVSTDRLNKKRAKLSVSTTLANRSEMGARVLVLSEIVDHNGVAVARRTKEQDVAAGEQATSLVSLEVNDPRPWSPKDPYRYLVRIALFINGRPVDSVEEKIGIRTIRIDARNGLRINGESVLLKGANIHHDHGFLGARAYSAAEARKVAALKANGFNALRTSHNPPSEALLEACDQLGVMVINEFFDMWERPKKPDDYHQYFSQWHENDLAHVIARDKNRASVMAWSIGNEINERADSSGIAIAKQLVDLTRRLDPTRPVTAGVCDFWDHKGRPWEDTDLAFQFLDVAGYNYGHEHYASDHQRHPQRVMLGTESYAQEAYDNWRKVQEFPYVIGDFIWTGMDYIGEAGIGHSVLDQKAEGNLLPWPWYNAWCGDLDITGSKKPQSYYRDVVWQRSSLEVAVRPPDPQGSVLYTSKWGWPSEQRSWTWPGKEGQPLTLAIYSPGPFVTVTHNGAQVAHRGVDAGSKWITLLEIPYAPGDISVVASDGKRVIARRTLHTTGKPAALRIVADRPMEDQGGDGLIFAHIEVIDEKGNVVPNANAEIALEVNGAGTLIGAGNADPTDLTSFNNPKPKAFQGKAFAVIKMEKGNGMLVFRASAEGLEGAVTFL</sequence>
<dbReference type="PRINTS" id="PR00132">
    <property type="entry name" value="GLHYDRLASE2"/>
</dbReference>
<feature type="domain" description="Glycoside hydrolase family 2 catalytic" evidence="6">
    <location>
        <begin position="327"/>
        <end position="475"/>
    </location>
</feature>
<feature type="domain" description="Glycoside hydrolase family 2 immunoglobulin-like beta-sandwich" evidence="5">
    <location>
        <begin position="207"/>
        <end position="317"/>
    </location>
</feature>
<evidence type="ECO:0000259" key="8">
    <source>
        <dbReference type="Pfam" id="PF18565"/>
    </source>
</evidence>
<evidence type="ECO:0000256" key="1">
    <source>
        <dbReference type="ARBA" id="ARBA00007401"/>
    </source>
</evidence>
<dbReference type="InterPro" id="IPR006101">
    <property type="entry name" value="Glyco_hydro_2"/>
</dbReference>
<feature type="signal peptide" evidence="4">
    <location>
        <begin position="1"/>
        <end position="29"/>
    </location>
</feature>
<evidence type="ECO:0000259" key="5">
    <source>
        <dbReference type="Pfam" id="PF00703"/>
    </source>
</evidence>
<protein>
    <submittedName>
        <fullName evidence="9">Sugar-binding domain-containing protein</fullName>
    </submittedName>
</protein>
<dbReference type="InterPro" id="IPR013783">
    <property type="entry name" value="Ig-like_fold"/>
</dbReference>
<dbReference type="InterPro" id="IPR006102">
    <property type="entry name" value="Ig-like_GH2"/>
</dbReference>
<dbReference type="InterPro" id="IPR036156">
    <property type="entry name" value="Beta-gal/glucu_dom_sf"/>
</dbReference>
<dbReference type="InterPro" id="IPR008979">
    <property type="entry name" value="Galactose-bd-like_sf"/>
</dbReference>
<evidence type="ECO:0000313" key="9">
    <source>
        <dbReference type="EMBL" id="MFC3198868.1"/>
    </source>
</evidence>
<keyword evidence="4" id="KW-0732">Signal</keyword>
<dbReference type="InterPro" id="IPR040605">
    <property type="entry name" value="Glyco_hydro2_dom5"/>
</dbReference>
<proteinExistence type="inferred from homology"/>
<dbReference type="Proteomes" id="UP001595526">
    <property type="component" value="Unassembled WGS sequence"/>
</dbReference>
<dbReference type="InterPro" id="IPR051913">
    <property type="entry name" value="GH2_Domain-Containing"/>
</dbReference>
<dbReference type="Pfam" id="PF18565">
    <property type="entry name" value="Glyco_hydro2_C5"/>
    <property type="match status" value="1"/>
</dbReference>
<dbReference type="SUPFAM" id="SSF51445">
    <property type="entry name" value="(Trans)glycosidases"/>
    <property type="match status" value="1"/>
</dbReference>
<comment type="caution">
    <text evidence="9">The sequence shown here is derived from an EMBL/GenBank/DDBJ whole genome shotgun (WGS) entry which is preliminary data.</text>
</comment>
<dbReference type="Gene3D" id="2.60.40.10">
    <property type="entry name" value="Immunoglobulins"/>
    <property type="match status" value="3"/>
</dbReference>
<keyword evidence="3" id="KW-0326">Glycosidase</keyword>
<evidence type="ECO:0000259" key="6">
    <source>
        <dbReference type="Pfam" id="PF02836"/>
    </source>
</evidence>
<keyword evidence="2" id="KW-0378">Hydrolase</keyword>
<dbReference type="Pfam" id="PF02836">
    <property type="entry name" value="Glyco_hydro_2_C"/>
    <property type="match status" value="1"/>
</dbReference>
<dbReference type="Pfam" id="PF02837">
    <property type="entry name" value="Glyco_hydro_2_N"/>
    <property type="match status" value="1"/>
</dbReference>
<dbReference type="SUPFAM" id="SSF49785">
    <property type="entry name" value="Galactose-binding domain-like"/>
    <property type="match status" value="1"/>
</dbReference>
<dbReference type="InterPro" id="IPR006104">
    <property type="entry name" value="Glyco_hydro_2_N"/>
</dbReference>
<feature type="domain" description="Glycosyl hydrolases family 2 sugar binding" evidence="7">
    <location>
        <begin position="39"/>
        <end position="200"/>
    </location>
</feature>
<dbReference type="Pfam" id="PF00703">
    <property type="entry name" value="Glyco_hydro_2"/>
    <property type="match status" value="1"/>
</dbReference>
<evidence type="ECO:0000256" key="3">
    <source>
        <dbReference type="ARBA" id="ARBA00023295"/>
    </source>
</evidence>
<dbReference type="InterPro" id="IPR017853">
    <property type="entry name" value="GH"/>
</dbReference>
<dbReference type="Gene3D" id="3.20.20.80">
    <property type="entry name" value="Glycosidases"/>
    <property type="match status" value="1"/>
</dbReference>
<dbReference type="RefSeq" id="WP_379023939.1">
    <property type="nucleotide sequence ID" value="NZ_JBHRTA010000038.1"/>
</dbReference>
<feature type="domain" description="Glycoside hydrolase family 2" evidence="8">
    <location>
        <begin position="717"/>
        <end position="816"/>
    </location>
</feature>
<dbReference type="EMBL" id="JBHRTA010000038">
    <property type="protein sequence ID" value="MFC3198868.1"/>
    <property type="molecule type" value="Genomic_DNA"/>
</dbReference>
<evidence type="ECO:0000256" key="4">
    <source>
        <dbReference type="SAM" id="SignalP"/>
    </source>
</evidence>
<dbReference type="SUPFAM" id="SSF49303">
    <property type="entry name" value="beta-Galactosidase/glucuronidase domain"/>
    <property type="match status" value="1"/>
</dbReference>
<name>A0ABV7JPV0_9SPHI</name>